<evidence type="ECO:0000313" key="3">
    <source>
        <dbReference type="Proteomes" id="UP000681315"/>
    </source>
</evidence>
<organism evidence="2 3">
    <name type="scientific">Gelidibacter pelagius</name>
    <dbReference type="NCBI Taxonomy" id="2819985"/>
    <lineage>
        <taxon>Bacteria</taxon>
        <taxon>Pseudomonadati</taxon>
        <taxon>Bacteroidota</taxon>
        <taxon>Flavobacteriia</taxon>
        <taxon>Flavobacteriales</taxon>
        <taxon>Flavobacteriaceae</taxon>
        <taxon>Gelidibacter</taxon>
    </lineage>
</organism>
<accession>A0ABS3SRF4</accession>
<sequence length="110" mass="11703">MLFSAAQNSYTSPKVVSSPTSSKMEGAGLDVTSKWSIPVIKKENKAEASSTVVPLSKESSSVMRESQKAWVAAVIHSNSPSTIGLSTEKQVKADISSSKSLQKSLINQVF</sequence>
<keyword evidence="3" id="KW-1185">Reference proteome</keyword>
<evidence type="ECO:0000256" key="1">
    <source>
        <dbReference type="SAM" id="MobiDB-lite"/>
    </source>
</evidence>
<reference evidence="2 3" key="1">
    <citation type="submission" date="2021-03" db="EMBL/GenBank/DDBJ databases">
        <title>Gelidibacter sp. nov., isolated from costal sediment.</title>
        <authorList>
            <person name="Lun K.-Y."/>
        </authorList>
    </citation>
    <scope>NUCLEOTIDE SEQUENCE [LARGE SCALE GENOMIC DNA]</scope>
    <source>
        <strain evidence="2 3">DF109</strain>
    </source>
</reference>
<evidence type="ECO:0000313" key="2">
    <source>
        <dbReference type="EMBL" id="MBO3098300.1"/>
    </source>
</evidence>
<dbReference type="Proteomes" id="UP000681315">
    <property type="component" value="Unassembled WGS sequence"/>
</dbReference>
<protein>
    <submittedName>
        <fullName evidence="2">Uncharacterized protein</fullName>
    </submittedName>
</protein>
<gene>
    <name evidence="2" type="ORF">J4051_08485</name>
</gene>
<comment type="caution">
    <text evidence="2">The sequence shown here is derived from an EMBL/GenBank/DDBJ whole genome shotgun (WGS) entry which is preliminary data.</text>
</comment>
<feature type="region of interest" description="Disordered" evidence="1">
    <location>
        <begin position="1"/>
        <end position="27"/>
    </location>
</feature>
<proteinExistence type="predicted"/>
<feature type="compositionally biased region" description="Polar residues" evidence="1">
    <location>
        <begin position="1"/>
        <end position="10"/>
    </location>
</feature>
<feature type="compositionally biased region" description="Low complexity" evidence="1">
    <location>
        <begin position="11"/>
        <end position="23"/>
    </location>
</feature>
<dbReference type="RefSeq" id="WP_208233443.1">
    <property type="nucleotide sequence ID" value="NZ_JAGEVG010000008.1"/>
</dbReference>
<dbReference type="EMBL" id="JAGEVG010000008">
    <property type="protein sequence ID" value="MBO3098300.1"/>
    <property type="molecule type" value="Genomic_DNA"/>
</dbReference>
<name>A0ABS3SRF4_9FLAO</name>